<evidence type="ECO:0000313" key="2">
    <source>
        <dbReference type="EMBL" id="CAB4021799.1"/>
    </source>
</evidence>
<keyword evidence="3" id="KW-1185">Reference proteome</keyword>
<comment type="caution">
    <text evidence="2">The sequence shown here is derived from an EMBL/GenBank/DDBJ whole genome shotgun (WGS) entry which is preliminary data.</text>
</comment>
<proteinExistence type="predicted"/>
<feature type="compositionally biased region" description="Polar residues" evidence="1">
    <location>
        <begin position="105"/>
        <end position="119"/>
    </location>
</feature>
<sequence length="131" mass="15073">MSNIKKKIKIRQGYRAYLTKILSNADDIVQNYDGNQEKKLKQIRITLKERLDTLNTLDEEILELIEADEEISTEIEEAGKYRESAHEMIVNIDSVLEAKPINETMSRSMSESQQLSTPGHYQPTIKHGKLP</sequence>
<evidence type="ECO:0000313" key="3">
    <source>
        <dbReference type="Proteomes" id="UP001152795"/>
    </source>
</evidence>
<dbReference type="EMBL" id="CACRXK020011628">
    <property type="protein sequence ID" value="CAB4021799.1"/>
    <property type="molecule type" value="Genomic_DNA"/>
</dbReference>
<gene>
    <name evidence="2" type="ORF">PACLA_8A017361</name>
</gene>
<organism evidence="2 3">
    <name type="scientific">Paramuricea clavata</name>
    <name type="common">Red gorgonian</name>
    <name type="synonym">Violescent sea-whip</name>
    <dbReference type="NCBI Taxonomy" id="317549"/>
    <lineage>
        <taxon>Eukaryota</taxon>
        <taxon>Metazoa</taxon>
        <taxon>Cnidaria</taxon>
        <taxon>Anthozoa</taxon>
        <taxon>Octocorallia</taxon>
        <taxon>Malacalcyonacea</taxon>
        <taxon>Plexauridae</taxon>
        <taxon>Paramuricea</taxon>
    </lineage>
</organism>
<dbReference type="AlphaFoldDB" id="A0A6S7IY59"/>
<name>A0A6S7IY59_PARCT</name>
<reference evidence="2" key="1">
    <citation type="submission" date="2020-04" db="EMBL/GenBank/DDBJ databases">
        <authorList>
            <person name="Alioto T."/>
            <person name="Alioto T."/>
            <person name="Gomez Garrido J."/>
        </authorList>
    </citation>
    <scope>NUCLEOTIDE SEQUENCE</scope>
    <source>
        <strain evidence="2">A484AB</strain>
    </source>
</reference>
<evidence type="ECO:0000256" key="1">
    <source>
        <dbReference type="SAM" id="MobiDB-lite"/>
    </source>
</evidence>
<feature type="region of interest" description="Disordered" evidence="1">
    <location>
        <begin position="105"/>
        <end position="131"/>
    </location>
</feature>
<protein>
    <submittedName>
        <fullName evidence="2">Uncharacterized protein</fullName>
    </submittedName>
</protein>
<accession>A0A6S7IY59</accession>
<dbReference type="Proteomes" id="UP001152795">
    <property type="component" value="Unassembled WGS sequence"/>
</dbReference>